<dbReference type="Proteomes" id="UP000070612">
    <property type="component" value="Unassembled WGS sequence"/>
</dbReference>
<dbReference type="PANTHER" id="PTHR33336">
    <property type="entry name" value="QUINOL MONOOXYGENASE YGIN-RELATED"/>
    <property type="match status" value="1"/>
</dbReference>
<dbReference type="InterPro" id="IPR050744">
    <property type="entry name" value="AI-2_Isomerase_LsrG"/>
</dbReference>
<organism evidence="2 3">
    <name type="scientific">Mycolicibacterium wolinskyi</name>
    <dbReference type="NCBI Taxonomy" id="59750"/>
    <lineage>
        <taxon>Bacteria</taxon>
        <taxon>Bacillati</taxon>
        <taxon>Actinomycetota</taxon>
        <taxon>Actinomycetes</taxon>
        <taxon>Mycobacteriales</taxon>
        <taxon>Mycobacteriaceae</taxon>
        <taxon>Mycolicibacterium</taxon>
    </lineage>
</organism>
<dbReference type="InterPro" id="IPR011008">
    <property type="entry name" value="Dimeric_a/b-barrel"/>
</dbReference>
<dbReference type="Pfam" id="PF03992">
    <property type="entry name" value="ABM"/>
    <property type="match status" value="1"/>
</dbReference>
<protein>
    <recommendedName>
        <fullName evidence="1">ABM domain-containing protein</fullName>
    </recommendedName>
</protein>
<evidence type="ECO:0000313" key="3">
    <source>
        <dbReference type="Proteomes" id="UP000070612"/>
    </source>
</evidence>
<keyword evidence="3" id="KW-1185">Reference proteome</keyword>
<feature type="domain" description="ABM" evidence="1">
    <location>
        <begin position="1"/>
        <end position="88"/>
    </location>
</feature>
<proteinExistence type="predicted"/>
<dbReference type="PROSITE" id="PS51725">
    <property type="entry name" value="ABM"/>
    <property type="match status" value="1"/>
</dbReference>
<dbReference type="InterPro" id="IPR007138">
    <property type="entry name" value="ABM_dom"/>
</dbReference>
<dbReference type="Gene3D" id="3.30.70.100">
    <property type="match status" value="1"/>
</dbReference>
<evidence type="ECO:0000313" key="2">
    <source>
        <dbReference type="EMBL" id="KWX19849.1"/>
    </source>
</evidence>
<evidence type="ECO:0000259" key="1">
    <source>
        <dbReference type="PROSITE" id="PS51725"/>
    </source>
</evidence>
<reference evidence="2 3" key="1">
    <citation type="submission" date="2015-07" db="EMBL/GenBank/DDBJ databases">
        <title>A draft genome sequence of Mycobacterium wolinskyi.</title>
        <authorList>
            <person name="de Man T.J."/>
            <person name="Perry K.A."/>
            <person name="Coulliette A.D."/>
            <person name="Jensen B."/>
            <person name="Toney N.C."/>
            <person name="Limbago B.M."/>
            <person name="Noble-Wang J."/>
        </authorList>
    </citation>
    <scope>NUCLEOTIDE SEQUENCE [LARGE SCALE GENOMIC DNA]</scope>
    <source>
        <strain evidence="2 3">CDC_01</strain>
    </source>
</reference>
<name>A0A132PBZ3_9MYCO</name>
<dbReference type="SUPFAM" id="SSF54909">
    <property type="entry name" value="Dimeric alpha+beta barrel"/>
    <property type="match status" value="1"/>
</dbReference>
<dbReference type="GO" id="GO:0005829">
    <property type="term" value="C:cytosol"/>
    <property type="evidence" value="ECO:0007669"/>
    <property type="project" value="TreeGrafter"/>
</dbReference>
<dbReference type="AlphaFoldDB" id="A0A132PBZ3"/>
<comment type="caution">
    <text evidence="2">The sequence shown here is derived from an EMBL/GenBank/DDBJ whole genome shotgun (WGS) entry which is preliminary data.</text>
</comment>
<dbReference type="GO" id="GO:0016491">
    <property type="term" value="F:oxidoreductase activity"/>
    <property type="evidence" value="ECO:0007669"/>
    <property type="project" value="TreeGrafter"/>
</dbReference>
<accession>A0A132PBZ3</accession>
<dbReference type="PANTHER" id="PTHR33336:SF1">
    <property type="entry name" value="(4S)-4-HYDROXY-5-PHOSPHONOOXYPENTANE-2,3-DIONE ISOMERASE"/>
    <property type="match status" value="1"/>
</dbReference>
<sequence length="117" mass="13459">MVELEIYPERLDEFVAGIGANSRASRSEKGCLRFDVQHDLQIPVKFHFYEIYTDEDAFRIHHRQAPHYAEWQNVVARCVVPGTQHNTYAEPLFPQDIPEAAQPDRAQGLLPNTVGQR</sequence>
<dbReference type="PATRIC" id="fig|59750.3.peg.5062"/>
<dbReference type="EMBL" id="LGTW01000035">
    <property type="protein sequence ID" value="KWX19849.1"/>
    <property type="molecule type" value="Genomic_DNA"/>
</dbReference>
<gene>
    <name evidence="2" type="ORF">AFM11_33640</name>
</gene>